<feature type="transmembrane region" description="Helical" evidence="7">
    <location>
        <begin position="570"/>
        <end position="593"/>
    </location>
</feature>
<evidence type="ECO:0000256" key="2">
    <source>
        <dbReference type="ARBA" id="ARBA00022676"/>
    </source>
</evidence>
<feature type="transmembrane region" description="Helical" evidence="7">
    <location>
        <begin position="186"/>
        <end position="203"/>
    </location>
</feature>
<dbReference type="EMBL" id="WUWG01000003">
    <property type="protein sequence ID" value="MXU65969.1"/>
    <property type="molecule type" value="Genomic_DNA"/>
</dbReference>
<dbReference type="InterPro" id="IPR037257">
    <property type="entry name" value="T2SS_E_N_sf"/>
</dbReference>
<dbReference type="InterPro" id="IPR007831">
    <property type="entry name" value="T2SS_GspE_N"/>
</dbReference>
<evidence type="ECO:0000256" key="4">
    <source>
        <dbReference type="ARBA" id="ARBA00022692"/>
    </source>
</evidence>
<dbReference type="InterPro" id="IPR029044">
    <property type="entry name" value="Nucleotide-diphossugar_trans"/>
</dbReference>
<feature type="transmembrane region" description="Helical" evidence="7">
    <location>
        <begin position="209"/>
        <end position="232"/>
    </location>
</feature>
<dbReference type="GO" id="GO:0016020">
    <property type="term" value="C:membrane"/>
    <property type="evidence" value="ECO:0007669"/>
    <property type="project" value="UniProtKB-SubCell"/>
</dbReference>
<dbReference type="GO" id="GO:0016757">
    <property type="term" value="F:glycosyltransferase activity"/>
    <property type="evidence" value="ECO:0007669"/>
    <property type="project" value="UniProtKB-KW"/>
</dbReference>
<sequence length="621" mass="68402">MGNLFTDLDKAPPDRYDALAVPLGRLLMRSGALHREELELGLLLQRRQNAPLGDILVAENLAARVDVHAALARQAGLARVNPDHAPPDPALVDLLPLDAELALLCLPWRWIDGRILILIADPRRERDVRALCHAESVGPVTCLLAPAGAIRRSLLSQRGVELGARARDRCPDGFSCRDLERPVQRLRLSLALLALLLLLGLWPTVAASLAVWTVLVAAMGLTALRLVALAPASGRVAPDRRPVPLTGRRPKVSVLIPLRDEAAILPALLTALGRLTYPRALLDVKLLVEADDRSTRNALGAIVLPPWITVTIVPPDGLRTKPKAMNLALDFCDGQIIGILDAEDRPDPDQIDLAVRALAQAPPRVACVQARLDFYNRRANWLSRLFTIEYAAWFRCLLPALQRLGAPIPLGGTSVYFRRAALEQLGGWDAHNVTEDADLGLRLARFGYRCEMLDSTTWEEANARIRPWLRQRGRWIKGYIVTWRTHMRHPRAALRDLGPGRFVMANLLFLGSIIGFLAQPAHILLWLQVLGISHLPGLPGPVVLLTLGLLPWVVNFALQWRGTRRAGCAGLMVWVPCFTIYWTLAALAAYRALIGLLFHPFAWAKTPHGAGRDPLVTRPSG</sequence>
<feature type="transmembrane region" description="Helical" evidence="7">
    <location>
        <begin position="503"/>
        <end position="526"/>
    </location>
</feature>
<dbReference type="SUPFAM" id="SSF53448">
    <property type="entry name" value="Nucleotide-diphospho-sugar transferases"/>
    <property type="match status" value="1"/>
</dbReference>
<dbReference type="PANTHER" id="PTHR43867">
    <property type="entry name" value="CELLULOSE SYNTHASE CATALYTIC SUBUNIT A [UDP-FORMING]"/>
    <property type="match status" value="1"/>
</dbReference>
<keyword evidence="2" id="KW-0328">Glycosyltransferase</keyword>
<name>A0A6B0TT71_9RHOB</name>
<dbReference type="PANTHER" id="PTHR43867:SF2">
    <property type="entry name" value="CELLULOSE SYNTHASE CATALYTIC SUBUNIT A [UDP-FORMING]"/>
    <property type="match status" value="1"/>
</dbReference>
<comment type="caution">
    <text evidence="10">The sequence shown here is derived from an EMBL/GenBank/DDBJ whole genome shotgun (WGS) entry which is preliminary data.</text>
</comment>
<dbReference type="Pfam" id="PF13632">
    <property type="entry name" value="Glyco_trans_2_3"/>
    <property type="match status" value="1"/>
</dbReference>
<dbReference type="Pfam" id="PF05157">
    <property type="entry name" value="MshEN"/>
    <property type="match status" value="1"/>
</dbReference>
<evidence type="ECO:0000256" key="3">
    <source>
        <dbReference type="ARBA" id="ARBA00022679"/>
    </source>
</evidence>
<reference evidence="10 11" key="1">
    <citation type="submission" date="2019-12" db="EMBL/GenBank/DDBJ databases">
        <title>Strain KN286 was isolated from seawater, which was collected from Caroline Seamount in the tropical western Pacific.</title>
        <authorList>
            <person name="Wang Q."/>
        </authorList>
    </citation>
    <scope>NUCLEOTIDE SEQUENCE [LARGE SCALE GENOMIC DNA]</scope>
    <source>
        <strain evidence="10 11">KN286</strain>
    </source>
</reference>
<comment type="subcellular location">
    <subcellularLocation>
        <location evidence="1">Membrane</location>
        <topology evidence="1">Multi-pass membrane protein</topology>
    </subcellularLocation>
</comment>
<evidence type="ECO:0000259" key="9">
    <source>
        <dbReference type="Pfam" id="PF13632"/>
    </source>
</evidence>
<proteinExistence type="predicted"/>
<feature type="domain" description="Glycosyltransferase 2-like" evidence="9">
    <location>
        <begin position="336"/>
        <end position="531"/>
    </location>
</feature>
<feature type="domain" description="Type II secretion system protein GspE N-terminal" evidence="8">
    <location>
        <begin position="76"/>
        <end position="153"/>
    </location>
</feature>
<evidence type="ECO:0000313" key="10">
    <source>
        <dbReference type="EMBL" id="MXU65969.1"/>
    </source>
</evidence>
<evidence type="ECO:0000256" key="5">
    <source>
        <dbReference type="ARBA" id="ARBA00022989"/>
    </source>
</evidence>
<organism evidence="10 11">
    <name type="scientific">Oceanomicrobium pacificus</name>
    <dbReference type="NCBI Taxonomy" id="2692916"/>
    <lineage>
        <taxon>Bacteria</taxon>
        <taxon>Pseudomonadati</taxon>
        <taxon>Pseudomonadota</taxon>
        <taxon>Alphaproteobacteria</taxon>
        <taxon>Rhodobacterales</taxon>
        <taxon>Paracoccaceae</taxon>
        <taxon>Oceanomicrobium</taxon>
    </lineage>
</organism>
<keyword evidence="3 10" id="KW-0808">Transferase</keyword>
<keyword evidence="6 7" id="KW-0472">Membrane</keyword>
<keyword evidence="4 7" id="KW-0812">Transmembrane</keyword>
<dbReference type="Gene3D" id="3.90.550.10">
    <property type="entry name" value="Spore Coat Polysaccharide Biosynthesis Protein SpsA, Chain A"/>
    <property type="match status" value="1"/>
</dbReference>
<gene>
    <name evidence="10" type="ORF">GSH16_10955</name>
</gene>
<dbReference type="Proteomes" id="UP000436016">
    <property type="component" value="Unassembled WGS sequence"/>
</dbReference>
<dbReference type="InterPro" id="IPR050321">
    <property type="entry name" value="Glycosyltr_2/OpgH_subfam"/>
</dbReference>
<accession>A0A6B0TT71</accession>
<evidence type="ECO:0000259" key="8">
    <source>
        <dbReference type="Pfam" id="PF05157"/>
    </source>
</evidence>
<feature type="transmembrane region" description="Helical" evidence="7">
    <location>
        <begin position="538"/>
        <end position="558"/>
    </location>
</feature>
<keyword evidence="5 7" id="KW-1133">Transmembrane helix</keyword>
<dbReference type="InterPro" id="IPR001173">
    <property type="entry name" value="Glyco_trans_2-like"/>
</dbReference>
<evidence type="ECO:0000256" key="6">
    <source>
        <dbReference type="ARBA" id="ARBA00023136"/>
    </source>
</evidence>
<dbReference type="SUPFAM" id="SSF160246">
    <property type="entry name" value="EspE N-terminal domain-like"/>
    <property type="match status" value="1"/>
</dbReference>
<evidence type="ECO:0000256" key="7">
    <source>
        <dbReference type="SAM" id="Phobius"/>
    </source>
</evidence>
<dbReference type="AlphaFoldDB" id="A0A6B0TT71"/>
<dbReference type="RefSeq" id="WP_160854933.1">
    <property type="nucleotide sequence ID" value="NZ_WUWG01000003.1"/>
</dbReference>
<evidence type="ECO:0000313" key="11">
    <source>
        <dbReference type="Proteomes" id="UP000436016"/>
    </source>
</evidence>
<keyword evidence="11" id="KW-1185">Reference proteome</keyword>
<evidence type="ECO:0000256" key="1">
    <source>
        <dbReference type="ARBA" id="ARBA00004141"/>
    </source>
</evidence>
<protein>
    <submittedName>
        <fullName evidence="10">Glycosyltransferase</fullName>
    </submittedName>
</protein>